<comment type="subunit">
    <text evidence="4 15 17">Homodimer.</text>
</comment>
<evidence type="ECO:0000256" key="4">
    <source>
        <dbReference type="ARBA" id="ARBA00011738"/>
    </source>
</evidence>
<dbReference type="EC" id="2.1.1.228" evidence="5 15"/>
<evidence type="ECO:0000313" key="20">
    <source>
        <dbReference type="Proteomes" id="UP000231382"/>
    </source>
</evidence>
<evidence type="ECO:0000256" key="13">
    <source>
        <dbReference type="ARBA" id="ARBA00033392"/>
    </source>
</evidence>
<feature type="domain" description="tRNA methyltransferase TRMD/TRM10-type" evidence="18">
    <location>
        <begin position="1"/>
        <end position="221"/>
    </location>
</feature>
<evidence type="ECO:0000259" key="18">
    <source>
        <dbReference type="Pfam" id="PF01746"/>
    </source>
</evidence>
<dbReference type="InterPro" id="IPR029028">
    <property type="entry name" value="Alpha/beta_knot_MTases"/>
</dbReference>
<dbReference type="PANTHER" id="PTHR46417">
    <property type="entry name" value="TRNA (GUANINE-N(1)-)-METHYLTRANSFERASE"/>
    <property type="match status" value="1"/>
</dbReference>
<dbReference type="GO" id="GO:0005829">
    <property type="term" value="C:cytosol"/>
    <property type="evidence" value="ECO:0007669"/>
    <property type="project" value="TreeGrafter"/>
</dbReference>
<evidence type="ECO:0000256" key="1">
    <source>
        <dbReference type="ARBA" id="ARBA00002634"/>
    </source>
</evidence>
<dbReference type="InterPro" id="IPR016009">
    <property type="entry name" value="tRNA_MeTrfase_TRMD/TRM10"/>
</dbReference>
<evidence type="ECO:0000256" key="16">
    <source>
        <dbReference type="PIRSR" id="PIRSR000386-1"/>
    </source>
</evidence>
<dbReference type="GO" id="GO:0002939">
    <property type="term" value="P:tRNA N1-guanine methylation"/>
    <property type="evidence" value="ECO:0007669"/>
    <property type="project" value="TreeGrafter"/>
</dbReference>
<protein>
    <recommendedName>
        <fullName evidence="6 15">tRNA (guanine-N(1)-)-methyltransferase</fullName>
        <ecNumber evidence="5 15">2.1.1.228</ecNumber>
    </recommendedName>
    <alternativeName>
        <fullName evidence="12 15">M1G-methyltransferase</fullName>
    </alternativeName>
    <alternativeName>
        <fullName evidence="13 15">tRNA [GM37] methyltransferase</fullName>
    </alternativeName>
</protein>
<feature type="binding site" evidence="15 16">
    <location>
        <begin position="137"/>
        <end position="142"/>
    </location>
    <ligand>
        <name>S-adenosyl-L-methionine</name>
        <dbReference type="ChEBI" id="CHEBI:59789"/>
    </ligand>
</feature>
<proteinExistence type="inferred from homology"/>
<evidence type="ECO:0000256" key="11">
    <source>
        <dbReference type="ARBA" id="ARBA00022694"/>
    </source>
</evidence>
<dbReference type="Pfam" id="PF01746">
    <property type="entry name" value="tRNA_m1G_MT"/>
    <property type="match status" value="1"/>
</dbReference>
<feature type="binding site" evidence="15 16">
    <location>
        <position position="117"/>
    </location>
    <ligand>
        <name>S-adenosyl-L-methionine</name>
        <dbReference type="ChEBI" id="CHEBI:59789"/>
    </ligand>
</feature>
<name>A0A2H0W7E4_9BACT</name>
<dbReference type="HAMAP" id="MF_00605">
    <property type="entry name" value="TrmD"/>
    <property type="match status" value="1"/>
</dbReference>
<dbReference type="CDD" id="cd18080">
    <property type="entry name" value="TrmD-like"/>
    <property type="match status" value="1"/>
</dbReference>
<evidence type="ECO:0000256" key="9">
    <source>
        <dbReference type="ARBA" id="ARBA00022679"/>
    </source>
</evidence>
<evidence type="ECO:0000256" key="5">
    <source>
        <dbReference type="ARBA" id="ARBA00012807"/>
    </source>
</evidence>
<keyword evidence="9 15" id="KW-0808">Transferase</keyword>
<keyword evidence="10 15" id="KW-0949">S-adenosyl-L-methionine</keyword>
<dbReference type="Gene3D" id="3.40.1280.10">
    <property type="match status" value="1"/>
</dbReference>
<comment type="caution">
    <text evidence="19">The sequence shown here is derived from an EMBL/GenBank/DDBJ whole genome shotgun (WGS) entry which is preliminary data.</text>
</comment>
<comment type="similarity">
    <text evidence="3 15 17">Belongs to the RNA methyltransferase TrmD family.</text>
</comment>
<dbReference type="InterPro" id="IPR023148">
    <property type="entry name" value="tRNA_m1G_MeTrfase_C_sf"/>
</dbReference>
<evidence type="ECO:0000256" key="8">
    <source>
        <dbReference type="ARBA" id="ARBA00022603"/>
    </source>
</evidence>
<gene>
    <name evidence="15" type="primary">trmD</name>
    <name evidence="19" type="ORF">COT78_00365</name>
</gene>
<dbReference type="NCBIfam" id="NF000648">
    <property type="entry name" value="PRK00026.1"/>
    <property type="match status" value="1"/>
</dbReference>
<dbReference type="InterPro" id="IPR029026">
    <property type="entry name" value="tRNA_m1G_MTases_N"/>
</dbReference>
<evidence type="ECO:0000256" key="3">
    <source>
        <dbReference type="ARBA" id="ARBA00007630"/>
    </source>
</evidence>
<keyword evidence="7 15" id="KW-0963">Cytoplasm</keyword>
<dbReference type="EMBL" id="PEZW01000004">
    <property type="protein sequence ID" value="PIS08023.1"/>
    <property type="molecule type" value="Genomic_DNA"/>
</dbReference>
<dbReference type="InterPro" id="IPR002649">
    <property type="entry name" value="tRNA_m1G_MeTrfase_TrmD"/>
</dbReference>
<evidence type="ECO:0000256" key="14">
    <source>
        <dbReference type="ARBA" id="ARBA00047783"/>
    </source>
</evidence>
<dbReference type="PIRSF" id="PIRSF000386">
    <property type="entry name" value="tRNA_mtase"/>
    <property type="match status" value="1"/>
</dbReference>
<accession>A0A2H0W7E4</accession>
<sequence length="223" mass="25721">MKFDIITLFPEMFQGPLSESIIKRAREKELIEINYHNLRGFALDKHKTVDDTPYGGGKGMLLKVDVVDRAIRSIELQVPSTEYRVRKILLTPQGIRLNQDKVQQLARDYDNLILICGHYEGFDERIREHLIDEEISIGDFVLTGGELPAMILVDAVSRMVPGVLSKGSSNEESFMQKDSNGKYLKEYPQYTKPDNYNDWSVPEILKSGDHKKIANWRNNMRKY</sequence>
<dbReference type="Gene3D" id="1.10.1270.20">
    <property type="entry name" value="tRNA(m1g37)methyltransferase, domain 2"/>
    <property type="match status" value="1"/>
</dbReference>
<evidence type="ECO:0000256" key="6">
    <source>
        <dbReference type="ARBA" id="ARBA00014679"/>
    </source>
</evidence>
<dbReference type="FunFam" id="3.40.1280.10:FF:000001">
    <property type="entry name" value="tRNA (guanine-N(1)-)-methyltransferase"/>
    <property type="match status" value="1"/>
</dbReference>
<organism evidence="19 20">
    <name type="scientific">Candidatus Berkelbacteria bacterium CG10_big_fil_rev_8_21_14_0_10_43_13</name>
    <dbReference type="NCBI Taxonomy" id="1974514"/>
    <lineage>
        <taxon>Bacteria</taxon>
        <taxon>Candidatus Berkelbacteria</taxon>
    </lineage>
</organism>
<evidence type="ECO:0000256" key="17">
    <source>
        <dbReference type="RuleBase" id="RU003464"/>
    </source>
</evidence>
<keyword evidence="8 15" id="KW-0489">Methyltransferase</keyword>
<evidence type="ECO:0000313" key="19">
    <source>
        <dbReference type="EMBL" id="PIS08023.1"/>
    </source>
</evidence>
<dbReference type="SUPFAM" id="SSF75217">
    <property type="entry name" value="alpha/beta knot"/>
    <property type="match status" value="1"/>
</dbReference>
<evidence type="ECO:0000256" key="7">
    <source>
        <dbReference type="ARBA" id="ARBA00022490"/>
    </source>
</evidence>
<dbReference type="AlphaFoldDB" id="A0A2H0W7E4"/>
<dbReference type="GO" id="GO:0052906">
    <property type="term" value="F:tRNA (guanine(37)-N1)-methyltransferase activity"/>
    <property type="evidence" value="ECO:0007669"/>
    <property type="project" value="UniProtKB-UniRule"/>
</dbReference>
<comment type="catalytic activity">
    <reaction evidence="14 15 17">
        <text>guanosine(37) in tRNA + S-adenosyl-L-methionine = N(1)-methylguanosine(37) in tRNA + S-adenosyl-L-homocysteine + H(+)</text>
        <dbReference type="Rhea" id="RHEA:36899"/>
        <dbReference type="Rhea" id="RHEA-COMP:10145"/>
        <dbReference type="Rhea" id="RHEA-COMP:10147"/>
        <dbReference type="ChEBI" id="CHEBI:15378"/>
        <dbReference type="ChEBI" id="CHEBI:57856"/>
        <dbReference type="ChEBI" id="CHEBI:59789"/>
        <dbReference type="ChEBI" id="CHEBI:73542"/>
        <dbReference type="ChEBI" id="CHEBI:74269"/>
        <dbReference type="EC" id="2.1.1.228"/>
    </reaction>
</comment>
<dbReference type="PANTHER" id="PTHR46417:SF1">
    <property type="entry name" value="TRNA (GUANINE-N(1)-)-METHYLTRANSFERASE"/>
    <property type="match status" value="1"/>
</dbReference>
<comment type="function">
    <text evidence="1 15 17">Specifically methylates guanosine-37 in various tRNAs.</text>
</comment>
<evidence type="ECO:0000256" key="12">
    <source>
        <dbReference type="ARBA" id="ARBA00029736"/>
    </source>
</evidence>
<evidence type="ECO:0000256" key="2">
    <source>
        <dbReference type="ARBA" id="ARBA00004496"/>
    </source>
</evidence>
<dbReference type="NCBIfam" id="TIGR00088">
    <property type="entry name" value="trmD"/>
    <property type="match status" value="1"/>
</dbReference>
<dbReference type="Proteomes" id="UP000231382">
    <property type="component" value="Unassembled WGS sequence"/>
</dbReference>
<evidence type="ECO:0000256" key="15">
    <source>
        <dbReference type="HAMAP-Rule" id="MF_00605"/>
    </source>
</evidence>
<evidence type="ECO:0000256" key="10">
    <source>
        <dbReference type="ARBA" id="ARBA00022691"/>
    </source>
</evidence>
<keyword evidence="11 15" id="KW-0819">tRNA processing</keyword>
<reference evidence="20" key="1">
    <citation type="submission" date="2017-09" db="EMBL/GenBank/DDBJ databases">
        <title>Depth-based differentiation of microbial function through sediment-hosted aquifers and enrichment of novel symbionts in the deep terrestrial subsurface.</title>
        <authorList>
            <person name="Probst A.J."/>
            <person name="Ladd B."/>
            <person name="Jarett J.K."/>
            <person name="Geller-Mcgrath D.E."/>
            <person name="Sieber C.M.K."/>
            <person name="Emerson J.B."/>
            <person name="Anantharaman K."/>
            <person name="Thomas B.C."/>
            <person name="Malmstrom R."/>
            <person name="Stieglmeier M."/>
            <person name="Klingl A."/>
            <person name="Woyke T."/>
            <person name="Ryan C.M."/>
            <person name="Banfield J.F."/>
        </authorList>
    </citation>
    <scope>NUCLEOTIDE SEQUENCE [LARGE SCALE GENOMIC DNA]</scope>
</reference>
<comment type="subcellular location">
    <subcellularLocation>
        <location evidence="2 15 17">Cytoplasm</location>
    </subcellularLocation>
</comment>